<dbReference type="Proteomes" id="UP001567538">
    <property type="component" value="Unassembled WGS sequence"/>
</dbReference>
<keyword evidence="4" id="KW-1185">Reference proteome</keyword>
<dbReference type="CDD" id="cd04051">
    <property type="entry name" value="C2_SRC2_like"/>
    <property type="match status" value="1"/>
</dbReference>
<dbReference type="PANTHER" id="PTHR32246">
    <property type="entry name" value="INGRESSION PROTEIN FIC1"/>
    <property type="match status" value="1"/>
</dbReference>
<dbReference type="Gene3D" id="2.60.40.150">
    <property type="entry name" value="C2 domain"/>
    <property type="match status" value="1"/>
</dbReference>
<dbReference type="InterPro" id="IPR044750">
    <property type="entry name" value="C2_SRC2/BAP"/>
</dbReference>
<comment type="caution">
    <text evidence="3">The sequence shown here is derived from an EMBL/GenBank/DDBJ whole genome shotgun (WGS) entry which is preliminary data.</text>
</comment>
<evidence type="ECO:0000256" key="1">
    <source>
        <dbReference type="SAM" id="MobiDB-lite"/>
    </source>
</evidence>
<evidence type="ECO:0000259" key="2">
    <source>
        <dbReference type="PROSITE" id="PS50004"/>
    </source>
</evidence>
<feature type="region of interest" description="Disordered" evidence="1">
    <location>
        <begin position="155"/>
        <end position="208"/>
    </location>
</feature>
<accession>A0ABD1HSF6</accession>
<proteinExistence type="predicted"/>
<dbReference type="PANTHER" id="PTHR32246:SF15">
    <property type="entry name" value="CALCIUM-DEPENDENT LIPID-BINDING (CALB DOMAIN) FAMILY PROTEIN"/>
    <property type="match status" value="1"/>
</dbReference>
<evidence type="ECO:0000313" key="4">
    <source>
        <dbReference type="Proteomes" id="UP001567538"/>
    </source>
</evidence>
<dbReference type="InterPro" id="IPR000008">
    <property type="entry name" value="C2_dom"/>
</dbReference>
<organism evidence="3 4">
    <name type="scientific">Salvia divinorum</name>
    <name type="common">Maria pastora</name>
    <name type="synonym">Diviner's sage</name>
    <dbReference type="NCBI Taxonomy" id="28513"/>
    <lineage>
        <taxon>Eukaryota</taxon>
        <taxon>Viridiplantae</taxon>
        <taxon>Streptophyta</taxon>
        <taxon>Embryophyta</taxon>
        <taxon>Tracheophyta</taxon>
        <taxon>Spermatophyta</taxon>
        <taxon>Magnoliopsida</taxon>
        <taxon>eudicotyledons</taxon>
        <taxon>Gunneridae</taxon>
        <taxon>Pentapetalae</taxon>
        <taxon>asterids</taxon>
        <taxon>lamiids</taxon>
        <taxon>Lamiales</taxon>
        <taxon>Lamiaceae</taxon>
        <taxon>Nepetoideae</taxon>
        <taxon>Mentheae</taxon>
        <taxon>Salviinae</taxon>
        <taxon>Salvia</taxon>
        <taxon>Salvia subgen. Calosphace</taxon>
    </lineage>
</organism>
<sequence>MGKKIWVEVCLISGRGLRRSSYLWKLQWYAVGWIHPDDKYCTKIDASGTSNPIWKTGFSTSLEFDPDLALHVQVYSRDPIFLRDSLFGSATVLFKEFLDKYNPDSPVYEVGSFQLRKTNSNKSLGFVDVSIRISQHREDLASSYLGGGDEGFNLDNLSGGSSLQPDLKQGKSPQTETNYQMPIPSNYPLAASTSRATYQQPPPPSNVG</sequence>
<feature type="domain" description="C2" evidence="2">
    <location>
        <begin position="1"/>
        <end position="108"/>
    </location>
</feature>
<protein>
    <recommendedName>
        <fullName evidence="2">C2 domain-containing protein</fullName>
    </recommendedName>
</protein>
<dbReference type="Pfam" id="PF00168">
    <property type="entry name" value="C2"/>
    <property type="match status" value="1"/>
</dbReference>
<dbReference type="PROSITE" id="PS50004">
    <property type="entry name" value="C2"/>
    <property type="match status" value="1"/>
</dbReference>
<dbReference type="InterPro" id="IPR035892">
    <property type="entry name" value="C2_domain_sf"/>
</dbReference>
<evidence type="ECO:0000313" key="3">
    <source>
        <dbReference type="EMBL" id="KAL1559356.1"/>
    </source>
</evidence>
<dbReference type="AlphaFoldDB" id="A0ABD1HSF6"/>
<reference evidence="3 4" key="1">
    <citation type="submission" date="2024-06" db="EMBL/GenBank/DDBJ databases">
        <title>A chromosome level genome sequence of Diviner's sage (Salvia divinorum).</title>
        <authorList>
            <person name="Ford S.A."/>
            <person name="Ro D.-K."/>
            <person name="Ness R.W."/>
            <person name="Phillips M.A."/>
        </authorList>
    </citation>
    <scope>NUCLEOTIDE SEQUENCE [LARGE SCALE GENOMIC DNA]</scope>
    <source>
        <strain evidence="3">SAF-2024a</strain>
        <tissue evidence="3">Leaf</tissue>
    </source>
</reference>
<feature type="compositionally biased region" description="Polar residues" evidence="1">
    <location>
        <begin position="171"/>
        <end position="180"/>
    </location>
</feature>
<gene>
    <name evidence="3" type="ORF">AAHA92_09708</name>
</gene>
<feature type="compositionally biased region" description="Polar residues" evidence="1">
    <location>
        <begin position="155"/>
        <end position="164"/>
    </location>
</feature>
<name>A0ABD1HSF6_SALDI</name>
<dbReference type="SUPFAM" id="SSF49562">
    <property type="entry name" value="C2 domain (Calcium/lipid-binding domain, CaLB)"/>
    <property type="match status" value="1"/>
</dbReference>
<dbReference type="EMBL" id="JBEAFC010000004">
    <property type="protein sequence ID" value="KAL1559356.1"/>
    <property type="molecule type" value="Genomic_DNA"/>
</dbReference>